<dbReference type="SUPFAM" id="SSF53098">
    <property type="entry name" value="Ribonuclease H-like"/>
    <property type="match status" value="1"/>
</dbReference>
<accession>A0A843WNE1</accession>
<comment type="caution">
    <text evidence="1">The sequence shown here is derived from an EMBL/GenBank/DDBJ whole genome shotgun (WGS) entry which is preliminary data.</text>
</comment>
<proteinExistence type="predicted"/>
<dbReference type="InterPro" id="IPR012337">
    <property type="entry name" value="RNaseH-like_sf"/>
</dbReference>
<gene>
    <name evidence="1" type="ORF">Taro_042032</name>
</gene>
<dbReference type="AlphaFoldDB" id="A0A843WNE1"/>
<dbReference type="EMBL" id="NMUH01004304">
    <property type="protein sequence ID" value="MQM09166.1"/>
    <property type="molecule type" value="Genomic_DNA"/>
</dbReference>
<evidence type="ECO:0000313" key="2">
    <source>
        <dbReference type="Proteomes" id="UP000652761"/>
    </source>
</evidence>
<organism evidence="1 2">
    <name type="scientific">Colocasia esculenta</name>
    <name type="common">Wild taro</name>
    <name type="synonym">Arum esculentum</name>
    <dbReference type="NCBI Taxonomy" id="4460"/>
    <lineage>
        <taxon>Eukaryota</taxon>
        <taxon>Viridiplantae</taxon>
        <taxon>Streptophyta</taxon>
        <taxon>Embryophyta</taxon>
        <taxon>Tracheophyta</taxon>
        <taxon>Spermatophyta</taxon>
        <taxon>Magnoliopsida</taxon>
        <taxon>Liliopsida</taxon>
        <taxon>Araceae</taxon>
        <taxon>Aroideae</taxon>
        <taxon>Colocasieae</taxon>
        <taxon>Colocasia</taxon>
    </lineage>
</organism>
<sequence>MLVQITEPLYEVLRVVDGDRRSSIGFVYAKLEAAKKKICEVSPQYAHLVLDVVDDRWDRQMSRDLHKAAYYLHPAYHYTHKLAYEDDLTATFTRVVERLSRSHVQAANAIDEASIG</sequence>
<evidence type="ECO:0000313" key="1">
    <source>
        <dbReference type="EMBL" id="MQM09166.1"/>
    </source>
</evidence>
<protein>
    <submittedName>
        <fullName evidence="1">Uncharacterized protein</fullName>
    </submittedName>
</protein>
<keyword evidence="2" id="KW-1185">Reference proteome</keyword>
<reference evidence="1" key="1">
    <citation type="submission" date="2017-07" db="EMBL/GenBank/DDBJ databases">
        <title>Taro Niue Genome Assembly and Annotation.</title>
        <authorList>
            <person name="Atibalentja N."/>
            <person name="Keating K."/>
            <person name="Fields C.J."/>
        </authorList>
    </citation>
    <scope>NUCLEOTIDE SEQUENCE</scope>
    <source>
        <strain evidence="1">Niue_2</strain>
        <tissue evidence="1">Leaf</tissue>
    </source>
</reference>
<name>A0A843WNE1_COLES</name>
<dbReference type="Proteomes" id="UP000652761">
    <property type="component" value="Unassembled WGS sequence"/>
</dbReference>